<keyword evidence="2" id="KW-0812">Transmembrane</keyword>
<dbReference type="Pfam" id="PF00656">
    <property type="entry name" value="Peptidase_C14"/>
    <property type="match status" value="1"/>
</dbReference>
<evidence type="ECO:0000313" key="5">
    <source>
        <dbReference type="Proteomes" id="UP000799324"/>
    </source>
</evidence>
<evidence type="ECO:0000313" key="4">
    <source>
        <dbReference type="EMBL" id="KAF2650593.1"/>
    </source>
</evidence>
<dbReference type="OrthoDB" id="3796518at2759"/>
<evidence type="ECO:0000259" key="3">
    <source>
        <dbReference type="Pfam" id="PF00656"/>
    </source>
</evidence>
<feature type="compositionally biased region" description="Basic and acidic residues" evidence="1">
    <location>
        <begin position="480"/>
        <end position="489"/>
    </location>
</feature>
<dbReference type="EMBL" id="MU004450">
    <property type="protein sequence ID" value="KAF2650593.1"/>
    <property type="molecule type" value="Genomic_DNA"/>
</dbReference>
<feature type="region of interest" description="Disordered" evidence="1">
    <location>
        <begin position="832"/>
        <end position="879"/>
    </location>
</feature>
<dbReference type="Gene3D" id="3.40.50.1460">
    <property type="match status" value="1"/>
</dbReference>
<gene>
    <name evidence="4" type="ORF">K491DRAFT_761638</name>
</gene>
<dbReference type="GO" id="GO:0006508">
    <property type="term" value="P:proteolysis"/>
    <property type="evidence" value="ECO:0007669"/>
    <property type="project" value="InterPro"/>
</dbReference>
<dbReference type="GO" id="GO:0004197">
    <property type="term" value="F:cysteine-type endopeptidase activity"/>
    <property type="evidence" value="ECO:0007669"/>
    <property type="project" value="InterPro"/>
</dbReference>
<reference evidence="4" key="1">
    <citation type="journal article" date="2020" name="Stud. Mycol.">
        <title>101 Dothideomycetes genomes: a test case for predicting lifestyles and emergence of pathogens.</title>
        <authorList>
            <person name="Haridas S."/>
            <person name="Albert R."/>
            <person name="Binder M."/>
            <person name="Bloem J."/>
            <person name="Labutti K."/>
            <person name="Salamov A."/>
            <person name="Andreopoulos B."/>
            <person name="Baker S."/>
            <person name="Barry K."/>
            <person name="Bills G."/>
            <person name="Bluhm B."/>
            <person name="Cannon C."/>
            <person name="Castanera R."/>
            <person name="Culley D."/>
            <person name="Daum C."/>
            <person name="Ezra D."/>
            <person name="Gonzalez J."/>
            <person name="Henrissat B."/>
            <person name="Kuo A."/>
            <person name="Liang C."/>
            <person name="Lipzen A."/>
            <person name="Lutzoni F."/>
            <person name="Magnuson J."/>
            <person name="Mondo S."/>
            <person name="Nolan M."/>
            <person name="Ohm R."/>
            <person name="Pangilinan J."/>
            <person name="Park H.-J."/>
            <person name="Ramirez L."/>
            <person name="Alfaro M."/>
            <person name="Sun H."/>
            <person name="Tritt A."/>
            <person name="Yoshinaga Y."/>
            <person name="Zwiers L.-H."/>
            <person name="Turgeon B."/>
            <person name="Goodwin S."/>
            <person name="Spatafora J."/>
            <person name="Crous P."/>
            <person name="Grigoriev I."/>
        </authorList>
    </citation>
    <scope>NUCLEOTIDE SEQUENCE</scope>
    <source>
        <strain evidence="4">CBS 122681</strain>
    </source>
</reference>
<keyword evidence="2" id="KW-0472">Membrane</keyword>
<accession>A0A6A6SVG9</accession>
<proteinExistence type="predicted"/>
<feature type="transmembrane region" description="Helical" evidence="2">
    <location>
        <begin position="1043"/>
        <end position="1069"/>
    </location>
</feature>
<sequence length="1109" mass="124678">MDSRPPGFWQCNECEVENLVEFAPEYCLHCGKNREGGGGGGGGGLSSRAAIEADAGLTTKSGDARLKDSKGDSDQVKPTPPVTWRCFICGVNNPDDTAPERCPICDGHRDWAPEGDNSFGMGVGGTDFASLQDPEQDLVDTPTPHDESDQGVGKQRTDVWSCPGCARRISGLDKCSVCGATKGMTFNKWSNYRKVVVLLIRWADELDTLETHQEVKDLEAIFNKRFHFRTKVVQIHTKFEPQLQLDQHLYQSLLDHSGPCDLVIVHYTGYGVYLEDTASLEIRPRPSITNIDAHANWNEAERNTQHCIKEDVLVILDTCHPGLPVDTETPASQDVHANEMVYELLSATTMKTTATKRDQSSFTQALVLALTDLANENGNNSFTTSQLLQRISRDTRRKDNSPRLEFRSQNDKRHISLAPLLVEYHTKDVQRIVTVNEKKTQTLPSMSLTTGVQALDGDSGYASASRSATVTDTQSMDPGIPREIRKTNEDIGSVVSDDDDVGSQRSDATTNEERTGKELIRLFLIEQPQFRVLCEKALAKMDNKRFVGNLLRLLKSFHRNLSAEATVEAEKVVAGLLRSHRGRLRISQQLVLHVQQNEEEEPERPRIDLQVAAADKHSVEAWLSHTSERHTLDQIIDPQHYVDQEAGLDLSSSDSDANSEANSERDRFPYITELEDFLRGARSFEILLRDFMLMFLPTELRHVLLSIPKSQIRLSRKPDSSMVNRIQTWIEDVTQVQWNWYPLESSTRKLQEGESRLYWRCTCGVRQWSTISAEHSELVTKTLELSDSEPQMSYWCAIRRKRRQVSEWSIANLWGCSPAPTSVAISSAAQRYTPSGNAHTSPASVTARSNLNPAQQGTASSTTNQCAVSTQNQAQRSTTNIRNKKQSYILFGVQGSRKTLTPSEVFVNDQTTDASVFQRLKTRYRIDRGWLRLWFSIWRLEYCEVVKFNRLALDRMVREHKDLPADVVYEYTPRVGQPEARNPPIGPHLFQTLFYTCPSPCKWPLPHDCLQPPNGDQHLRRIPKRLQCFQNDQTSPICGLETVFAVSFAYVLVYHLLMVAIPFGVFGWWVTTHTGGDLQNASVPVTIALGALSLFWSGAGILTSAGREK</sequence>
<keyword evidence="2" id="KW-1133">Transmembrane helix</keyword>
<feature type="region of interest" description="Disordered" evidence="1">
    <location>
        <begin position="460"/>
        <end position="512"/>
    </location>
</feature>
<dbReference type="Proteomes" id="UP000799324">
    <property type="component" value="Unassembled WGS sequence"/>
</dbReference>
<feature type="domain" description="Peptidase C14 caspase" evidence="3">
    <location>
        <begin position="211"/>
        <end position="395"/>
    </location>
</feature>
<dbReference type="AlphaFoldDB" id="A0A6A6SVG9"/>
<dbReference type="SUPFAM" id="SSF57802">
    <property type="entry name" value="Rubredoxin-like"/>
    <property type="match status" value="1"/>
</dbReference>
<dbReference type="InterPro" id="IPR011600">
    <property type="entry name" value="Pept_C14_caspase"/>
</dbReference>
<feature type="transmembrane region" description="Helical" evidence="2">
    <location>
        <begin position="1081"/>
        <end position="1102"/>
    </location>
</feature>
<keyword evidence="5" id="KW-1185">Reference proteome</keyword>
<feature type="compositionally biased region" description="Polar residues" evidence="1">
    <location>
        <begin position="462"/>
        <end position="476"/>
    </location>
</feature>
<organism evidence="4 5">
    <name type="scientific">Lophiostoma macrostomum CBS 122681</name>
    <dbReference type="NCBI Taxonomy" id="1314788"/>
    <lineage>
        <taxon>Eukaryota</taxon>
        <taxon>Fungi</taxon>
        <taxon>Dikarya</taxon>
        <taxon>Ascomycota</taxon>
        <taxon>Pezizomycotina</taxon>
        <taxon>Dothideomycetes</taxon>
        <taxon>Pleosporomycetidae</taxon>
        <taxon>Pleosporales</taxon>
        <taxon>Lophiostomataceae</taxon>
        <taxon>Lophiostoma</taxon>
    </lineage>
</organism>
<name>A0A6A6SVG9_9PLEO</name>
<evidence type="ECO:0000256" key="2">
    <source>
        <dbReference type="SAM" id="Phobius"/>
    </source>
</evidence>
<protein>
    <recommendedName>
        <fullName evidence="3">Peptidase C14 caspase domain-containing protein</fullName>
    </recommendedName>
</protein>
<evidence type="ECO:0000256" key="1">
    <source>
        <dbReference type="SAM" id="MobiDB-lite"/>
    </source>
</evidence>